<keyword evidence="2" id="KW-1185">Reference proteome</keyword>
<dbReference type="Proteomes" id="UP001338582">
    <property type="component" value="Chromosome 7"/>
</dbReference>
<evidence type="ECO:0000313" key="2">
    <source>
        <dbReference type="Proteomes" id="UP001338582"/>
    </source>
</evidence>
<organism evidence="1 2">
    <name type="scientific">Australozyma saopauloensis</name>
    <dbReference type="NCBI Taxonomy" id="291208"/>
    <lineage>
        <taxon>Eukaryota</taxon>
        <taxon>Fungi</taxon>
        <taxon>Dikarya</taxon>
        <taxon>Ascomycota</taxon>
        <taxon>Saccharomycotina</taxon>
        <taxon>Pichiomycetes</taxon>
        <taxon>Metschnikowiaceae</taxon>
        <taxon>Australozyma</taxon>
    </lineage>
</organism>
<sequence length="16" mass="1835">MGLKNFTSSIDPLKFH</sequence>
<gene>
    <name evidence="1" type="ORF">PUMCH_005137</name>
</gene>
<proteinExistence type="predicted"/>
<evidence type="ECO:0000313" key="1">
    <source>
        <dbReference type="EMBL" id="WPK27739.1"/>
    </source>
</evidence>
<name>A0AAX4HH48_9ASCO</name>
<reference evidence="1 2" key="1">
    <citation type="submission" date="2023-10" db="EMBL/GenBank/DDBJ databases">
        <title>Draft Genome Sequence of Candida saopaulonensis from a very Premature Infant with Sepsis.</title>
        <authorList>
            <person name="Ning Y."/>
            <person name="Dai R."/>
            <person name="Xiao M."/>
            <person name="Xu Y."/>
            <person name="Yan Q."/>
            <person name="Zhang L."/>
        </authorList>
    </citation>
    <scope>NUCLEOTIDE SEQUENCE [LARGE SCALE GENOMIC DNA]</scope>
    <source>
        <strain evidence="1 2">19XY460</strain>
    </source>
</reference>
<dbReference type="EMBL" id="CP138900">
    <property type="protein sequence ID" value="WPK27739.1"/>
    <property type="molecule type" value="Genomic_DNA"/>
</dbReference>
<accession>A0AAX4HH48</accession>
<dbReference type="AlphaFoldDB" id="A0AAX4HH48"/>
<protein>
    <submittedName>
        <fullName evidence="1">Uncharacterized protein</fullName>
    </submittedName>
</protein>